<dbReference type="PANTHER" id="PTHR46268">
    <property type="entry name" value="STRESS RESPONSE PROTEIN NHAX"/>
    <property type="match status" value="1"/>
</dbReference>
<accession>A0A915U0U2</accession>
<evidence type="ECO:0000313" key="4">
    <source>
        <dbReference type="Proteomes" id="UP001063350"/>
    </source>
</evidence>
<dbReference type="Gene3D" id="3.40.50.620">
    <property type="entry name" value="HUPs"/>
    <property type="match status" value="1"/>
</dbReference>
<dbReference type="SUPFAM" id="SSF52402">
    <property type="entry name" value="Adenine nucleotide alpha hydrolases-like"/>
    <property type="match status" value="1"/>
</dbReference>
<proteinExistence type="inferred from homology"/>
<dbReference type="CDD" id="cd00293">
    <property type="entry name" value="USP-like"/>
    <property type="match status" value="1"/>
</dbReference>
<comment type="similarity">
    <text evidence="1">Belongs to the universal stress protein A family.</text>
</comment>
<reference evidence="3" key="1">
    <citation type="submission" date="2020-12" db="EMBL/GenBank/DDBJ databases">
        <title>Desulfobium dissulfuricans gen. nov., sp. nov., a novel mesophilic, sulfate-reducing bacterium isolated from a deep-sea hydrothermal vent.</title>
        <authorList>
            <person name="Hashimoto Y."/>
            <person name="Tame A."/>
            <person name="Sawayama S."/>
            <person name="Miyazaki J."/>
            <person name="Takai K."/>
            <person name="Nakagawa S."/>
        </authorList>
    </citation>
    <scope>NUCLEOTIDE SEQUENCE</scope>
    <source>
        <strain evidence="3">GF1</strain>
    </source>
</reference>
<dbReference type="RefSeq" id="WP_267928614.1">
    <property type="nucleotide sequence ID" value="NZ_AP024233.1"/>
</dbReference>
<feature type="domain" description="UspA" evidence="2">
    <location>
        <begin position="7"/>
        <end position="161"/>
    </location>
</feature>
<gene>
    <name evidence="3" type="ORF">GF1_10910</name>
</gene>
<keyword evidence="4" id="KW-1185">Reference proteome</keyword>
<evidence type="ECO:0000256" key="1">
    <source>
        <dbReference type="ARBA" id="ARBA00008791"/>
    </source>
</evidence>
<organism evidence="3 4">
    <name type="scientific">Desulfolithobacter dissulfuricans</name>
    <dbReference type="NCBI Taxonomy" id="2795293"/>
    <lineage>
        <taxon>Bacteria</taxon>
        <taxon>Pseudomonadati</taxon>
        <taxon>Thermodesulfobacteriota</taxon>
        <taxon>Desulfobulbia</taxon>
        <taxon>Desulfobulbales</taxon>
        <taxon>Desulfobulbaceae</taxon>
        <taxon>Desulfolithobacter</taxon>
    </lineage>
</organism>
<dbReference type="InterPro" id="IPR006015">
    <property type="entry name" value="Universal_stress_UspA"/>
</dbReference>
<name>A0A915U0U2_9BACT</name>
<dbReference type="PRINTS" id="PR01438">
    <property type="entry name" value="UNVRSLSTRESS"/>
</dbReference>
<evidence type="ECO:0000313" key="3">
    <source>
        <dbReference type="EMBL" id="BCO08715.1"/>
    </source>
</evidence>
<evidence type="ECO:0000259" key="2">
    <source>
        <dbReference type="Pfam" id="PF00582"/>
    </source>
</evidence>
<dbReference type="InterPro" id="IPR014729">
    <property type="entry name" value="Rossmann-like_a/b/a_fold"/>
</dbReference>
<dbReference type="AlphaFoldDB" id="A0A915U0U2"/>
<protein>
    <submittedName>
        <fullName evidence="3">Universal stress protein A</fullName>
    </submittedName>
</protein>
<dbReference type="Pfam" id="PF00582">
    <property type="entry name" value="Usp"/>
    <property type="match status" value="1"/>
</dbReference>
<dbReference type="Proteomes" id="UP001063350">
    <property type="component" value="Chromosome"/>
</dbReference>
<dbReference type="InterPro" id="IPR006016">
    <property type="entry name" value="UspA"/>
</dbReference>
<dbReference type="EMBL" id="AP024233">
    <property type="protein sequence ID" value="BCO08715.1"/>
    <property type="molecule type" value="Genomic_DNA"/>
</dbReference>
<dbReference type="KEGG" id="ddu:GF1_10910"/>
<dbReference type="PANTHER" id="PTHR46268:SF6">
    <property type="entry name" value="UNIVERSAL STRESS PROTEIN UP12"/>
    <property type="match status" value="1"/>
</dbReference>
<sequence>MSTLPEVRTILYLTDLGEHTRPVFRQAVVEARKHGARILMLHVVEPLGPTGTMVLDMYLSAEEAEKLKKGGMREILEKMKQRLDIFCQEELGVCGMEPTLVKEILVASGQVSEEVLRLADKHGADLIVMGRSASKRFGTAAMGSTVRRVLRSSRIPVLVVPNT</sequence>